<dbReference type="GO" id="GO:0005739">
    <property type="term" value="C:mitochondrion"/>
    <property type="evidence" value="ECO:0007669"/>
    <property type="project" value="TreeGrafter"/>
</dbReference>
<evidence type="ECO:0000313" key="1">
    <source>
        <dbReference type="EMBL" id="GBL88288.1"/>
    </source>
</evidence>
<dbReference type="PANTHER" id="PTHR12121:SF37">
    <property type="entry name" value="2',5'-PHOSPHODIESTERASE 12"/>
    <property type="match status" value="1"/>
</dbReference>
<sequence length="108" mass="12472">MKVKQFSFDHLNSSMVLCLEHMSSPGHMLLVAKTHLYSNKAKPEVRLLQAAVCTHYMDYIIKEQDLQSTGILFCGDFNSLPTYKFFTSGTYEYCPNSSSSKYKFEFYL</sequence>
<proteinExistence type="predicted"/>
<dbReference type="AlphaFoldDB" id="A0A4Y2B8D4"/>
<dbReference type="PANTHER" id="PTHR12121">
    <property type="entry name" value="CARBON CATABOLITE REPRESSOR PROTEIN 4"/>
    <property type="match status" value="1"/>
</dbReference>
<protein>
    <recommendedName>
        <fullName evidence="3">Endonuclease/exonuclease/phosphatase domain-containing protein</fullName>
    </recommendedName>
</protein>
<accession>A0A4Y2B8D4</accession>
<keyword evidence="2" id="KW-1185">Reference proteome</keyword>
<name>A0A4Y2B8D4_ARAVE</name>
<dbReference type="Gene3D" id="3.60.10.10">
    <property type="entry name" value="Endonuclease/exonuclease/phosphatase"/>
    <property type="match status" value="1"/>
</dbReference>
<comment type="caution">
    <text evidence="1">The sequence shown here is derived from an EMBL/GenBank/DDBJ whole genome shotgun (WGS) entry which is preliminary data.</text>
</comment>
<evidence type="ECO:0008006" key="3">
    <source>
        <dbReference type="Google" id="ProtNLM"/>
    </source>
</evidence>
<evidence type="ECO:0000313" key="2">
    <source>
        <dbReference type="Proteomes" id="UP000499080"/>
    </source>
</evidence>
<dbReference type="InterPro" id="IPR050410">
    <property type="entry name" value="CCR4/nocturin_mRNA_transcr"/>
</dbReference>
<dbReference type="InterPro" id="IPR036691">
    <property type="entry name" value="Endo/exonu/phosph_ase_sf"/>
</dbReference>
<dbReference type="GO" id="GO:0000288">
    <property type="term" value="P:nuclear-transcribed mRNA catabolic process, deadenylation-dependent decay"/>
    <property type="evidence" value="ECO:0007669"/>
    <property type="project" value="TreeGrafter"/>
</dbReference>
<reference evidence="1 2" key="1">
    <citation type="journal article" date="2019" name="Sci. Rep.">
        <title>Orb-weaving spider Araneus ventricosus genome elucidates the spidroin gene catalogue.</title>
        <authorList>
            <person name="Kono N."/>
            <person name="Nakamura H."/>
            <person name="Ohtoshi R."/>
            <person name="Moran D.A.P."/>
            <person name="Shinohara A."/>
            <person name="Yoshida Y."/>
            <person name="Fujiwara M."/>
            <person name="Mori M."/>
            <person name="Tomita M."/>
            <person name="Arakawa K."/>
        </authorList>
    </citation>
    <scope>NUCLEOTIDE SEQUENCE [LARGE SCALE GENOMIC DNA]</scope>
</reference>
<dbReference type="EMBL" id="BGPR01000059">
    <property type="protein sequence ID" value="GBL88288.1"/>
    <property type="molecule type" value="Genomic_DNA"/>
</dbReference>
<organism evidence="1 2">
    <name type="scientific">Araneus ventricosus</name>
    <name type="common">Orbweaver spider</name>
    <name type="synonym">Epeira ventricosa</name>
    <dbReference type="NCBI Taxonomy" id="182803"/>
    <lineage>
        <taxon>Eukaryota</taxon>
        <taxon>Metazoa</taxon>
        <taxon>Ecdysozoa</taxon>
        <taxon>Arthropoda</taxon>
        <taxon>Chelicerata</taxon>
        <taxon>Arachnida</taxon>
        <taxon>Araneae</taxon>
        <taxon>Araneomorphae</taxon>
        <taxon>Entelegynae</taxon>
        <taxon>Araneoidea</taxon>
        <taxon>Araneidae</taxon>
        <taxon>Araneus</taxon>
    </lineage>
</organism>
<dbReference type="GO" id="GO:0000175">
    <property type="term" value="F:3'-5'-RNA exonuclease activity"/>
    <property type="evidence" value="ECO:0007669"/>
    <property type="project" value="TreeGrafter"/>
</dbReference>
<dbReference type="Proteomes" id="UP000499080">
    <property type="component" value="Unassembled WGS sequence"/>
</dbReference>
<dbReference type="SUPFAM" id="SSF56219">
    <property type="entry name" value="DNase I-like"/>
    <property type="match status" value="1"/>
</dbReference>
<gene>
    <name evidence="1" type="ORF">AVEN_102970_1</name>
</gene>